<evidence type="ECO:0008006" key="4">
    <source>
        <dbReference type="Google" id="ProtNLM"/>
    </source>
</evidence>
<gene>
    <name evidence="2" type="ORF">SAMN05192556_10320</name>
</gene>
<feature type="transmembrane region" description="Helical" evidence="1">
    <location>
        <begin position="62"/>
        <end position="79"/>
    </location>
</feature>
<keyword evidence="1" id="KW-1133">Transmembrane helix</keyword>
<dbReference type="Pfam" id="PF05145">
    <property type="entry name" value="AbrB"/>
    <property type="match status" value="1"/>
</dbReference>
<dbReference type="PANTHER" id="PTHR38457">
    <property type="entry name" value="REGULATOR ABRB-RELATED"/>
    <property type="match status" value="1"/>
</dbReference>
<feature type="transmembrane region" description="Helical" evidence="1">
    <location>
        <begin position="322"/>
        <end position="343"/>
    </location>
</feature>
<reference evidence="3" key="1">
    <citation type="submission" date="2016-11" db="EMBL/GenBank/DDBJ databases">
        <authorList>
            <person name="Varghese N."/>
            <person name="Submissions S."/>
        </authorList>
    </citation>
    <scope>NUCLEOTIDE SEQUENCE [LARGE SCALE GENOMIC DNA]</scope>
    <source>
        <strain evidence="3">ALO Sharm</strain>
    </source>
</reference>
<keyword evidence="1" id="KW-0472">Membrane</keyword>
<dbReference type="RefSeq" id="WP_064699109.1">
    <property type="nucleotide sequence ID" value="NZ_BDEO01000006.1"/>
</dbReference>
<feature type="transmembrane region" description="Helical" evidence="1">
    <location>
        <begin position="274"/>
        <end position="302"/>
    </location>
</feature>
<evidence type="ECO:0000313" key="3">
    <source>
        <dbReference type="Proteomes" id="UP000184248"/>
    </source>
</evidence>
<dbReference type="PANTHER" id="PTHR38457:SF1">
    <property type="entry name" value="REGULATOR ABRB-RELATED"/>
    <property type="match status" value="1"/>
</dbReference>
<feature type="transmembrane region" description="Helical" evidence="1">
    <location>
        <begin position="181"/>
        <end position="203"/>
    </location>
</feature>
<feature type="transmembrane region" description="Helical" evidence="1">
    <location>
        <begin position="240"/>
        <end position="262"/>
    </location>
</feature>
<keyword evidence="3" id="KW-1185">Reference proteome</keyword>
<feature type="transmembrane region" description="Helical" evidence="1">
    <location>
        <begin position="85"/>
        <end position="106"/>
    </location>
</feature>
<dbReference type="InterPro" id="IPR017516">
    <property type="entry name" value="AbrB_dup"/>
</dbReference>
<feature type="transmembrane region" description="Helical" evidence="1">
    <location>
        <begin position="212"/>
        <end position="234"/>
    </location>
</feature>
<dbReference type="PIRSF" id="PIRSF038991">
    <property type="entry name" value="Protein_AbrB"/>
    <property type="match status" value="1"/>
</dbReference>
<dbReference type="EMBL" id="FRAL01000003">
    <property type="protein sequence ID" value="SHK44574.1"/>
    <property type="molecule type" value="Genomic_DNA"/>
</dbReference>
<evidence type="ECO:0000256" key="1">
    <source>
        <dbReference type="SAM" id="Phobius"/>
    </source>
</evidence>
<keyword evidence="1" id="KW-0812">Transmembrane</keyword>
<proteinExistence type="predicted"/>
<sequence length="350" mass="35956">MPTALPALLRFLPTLALGIVGGALAFAVNLPLPWLLGAMIATTAASLCGVRLRSPGRGRKGVLVVIGVMLGTAFTPGMTGDLGLWSLSLAVMLVATAVMMAFSVWFSQRVAGHSRETALYAGVPGGVSTVTLMAMASGADLRVVGMTHAIRILVVLLAIPPVLQAIGHVDLAGATPDLAQWLWLPGAADAAWLTVAGLGGLWLGRRLRLPNALLFGPALVSAALHLTGVTHAAVPPTLLALAQVIIGVSVGVRFAGTSLARLGQTLVMASLQALVLLVIAVLAAWIGHLLTGYSAAAALLAYMPGGAPELSLVALTLGIDPAFVTTHHLMRISVLVLLLPALLRMMARRA</sequence>
<protein>
    <recommendedName>
        <fullName evidence="4">Ammonia monooxygenase</fullName>
    </recommendedName>
</protein>
<feature type="transmembrane region" description="Helical" evidence="1">
    <location>
        <begin position="149"/>
        <end position="169"/>
    </location>
</feature>
<dbReference type="AlphaFoldDB" id="A0A1M6SII0"/>
<evidence type="ECO:0000313" key="2">
    <source>
        <dbReference type="EMBL" id="SHK44574.1"/>
    </source>
</evidence>
<dbReference type="OrthoDB" id="7157734at2"/>
<dbReference type="NCBIfam" id="TIGR03082">
    <property type="entry name" value="Gneg_AbrB_dup"/>
    <property type="match status" value="2"/>
</dbReference>
<name>A0A1M6SII0_9GAMM</name>
<accession>A0A1M6SII0</accession>
<dbReference type="GO" id="GO:0016020">
    <property type="term" value="C:membrane"/>
    <property type="evidence" value="ECO:0007669"/>
    <property type="project" value="InterPro"/>
</dbReference>
<feature type="transmembrane region" description="Helical" evidence="1">
    <location>
        <begin position="7"/>
        <end position="26"/>
    </location>
</feature>
<dbReference type="Proteomes" id="UP000184248">
    <property type="component" value="Unassembled WGS sequence"/>
</dbReference>
<dbReference type="InterPro" id="IPR007820">
    <property type="entry name" value="AbrB_fam"/>
</dbReference>
<dbReference type="GO" id="GO:0010468">
    <property type="term" value="P:regulation of gene expression"/>
    <property type="evidence" value="ECO:0007669"/>
    <property type="project" value="InterPro"/>
</dbReference>
<organism evidence="2 3">
    <name type="scientific">Halomonas caseinilytica</name>
    <dbReference type="NCBI Taxonomy" id="438744"/>
    <lineage>
        <taxon>Bacteria</taxon>
        <taxon>Pseudomonadati</taxon>
        <taxon>Pseudomonadota</taxon>
        <taxon>Gammaproteobacteria</taxon>
        <taxon>Oceanospirillales</taxon>
        <taxon>Halomonadaceae</taxon>
        <taxon>Halomonas</taxon>
    </lineage>
</organism>